<dbReference type="RefSeq" id="WP_237768896.1">
    <property type="nucleotide sequence ID" value="NZ_FOOI01000010.1"/>
</dbReference>
<dbReference type="InterPro" id="IPR048309">
    <property type="entry name" value="GxGYxYP_N_3rd"/>
</dbReference>
<gene>
    <name evidence="6" type="ORF">FHR37_001602</name>
    <name evidence="7" type="ORF">SAMN05421678_11095</name>
</gene>
<dbReference type="PANTHER" id="PTHR37321">
    <property type="entry name" value="EXPORTED PROTEIN-RELATED"/>
    <property type="match status" value="1"/>
</dbReference>
<dbReference type="Proteomes" id="UP000533017">
    <property type="component" value="Unassembled WGS sequence"/>
</dbReference>
<dbReference type="Pfam" id="PF20958">
    <property type="entry name" value="GxGYxYP_N_3rd"/>
    <property type="match status" value="1"/>
</dbReference>
<organism evidence="7 8">
    <name type="scientific">Actinopolymorpha cephalotaxi</name>
    <dbReference type="NCBI Taxonomy" id="504797"/>
    <lineage>
        <taxon>Bacteria</taxon>
        <taxon>Bacillati</taxon>
        <taxon>Actinomycetota</taxon>
        <taxon>Actinomycetes</taxon>
        <taxon>Propionibacteriales</taxon>
        <taxon>Actinopolymorphaceae</taxon>
        <taxon>Actinopolymorpha</taxon>
    </lineage>
</organism>
<evidence type="ECO:0000313" key="6">
    <source>
        <dbReference type="EMBL" id="NYH82751.1"/>
    </source>
</evidence>
<dbReference type="Pfam" id="PF20957">
    <property type="entry name" value="GxGYxYP_N_2nd"/>
    <property type="match status" value="1"/>
</dbReference>
<proteinExistence type="predicted"/>
<keyword evidence="9" id="KW-1185">Reference proteome</keyword>
<dbReference type="InterPro" id="IPR038410">
    <property type="entry name" value="GxGYxYP_C_sf"/>
</dbReference>
<accession>A0A1I2W510</accession>
<evidence type="ECO:0000313" key="7">
    <source>
        <dbReference type="EMBL" id="SFG96443.1"/>
    </source>
</evidence>
<reference evidence="7 8" key="1">
    <citation type="submission" date="2016-10" db="EMBL/GenBank/DDBJ databases">
        <authorList>
            <person name="de Groot N.N."/>
        </authorList>
    </citation>
    <scope>NUCLEOTIDE SEQUENCE [LARGE SCALE GENOMIC DNA]</scope>
    <source>
        <strain evidence="7 8">CPCC 202808</strain>
    </source>
</reference>
<dbReference type="InterPro" id="IPR025832">
    <property type="entry name" value="GxGYxYP_C"/>
</dbReference>
<dbReference type="InterPro" id="IPR006311">
    <property type="entry name" value="TAT_signal"/>
</dbReference>
<dbReference type="EMBL" id="JACBZA010000001">
    <property type="protein sequence ID" value="NYH82751.1"/>
    <property type="molecule type" value="Genomic_DNA"/>
</dbReference>
<feature type="domain" description="GxGYxYP putative glycoside hydrolase second N-terminal" evidence="4">
    <location>
        <begin position="149"/>
        <end position="219"/>
    </location>
</feature>
<dbReference type="EMBL" id="FOOI01000010">
    <property type="protein sequence ID" value="SFG96443.1"/>
    <property type="molecule type" value="Genomic_DNA"/>
</dbReference>
<sequence length="707" mass="76836">MTWNNKYSRRTFGRMVVAGLGAATLPNVLAPGAAQAATGGAAAGARTAGLTATATQTRSGITWPEGQALPHFAPVRTLDVVDITGLSGDEKLMLGTLQGLVNRVRPQIYLIGDDATSGEGRLTWLRDLDVSYTVHKDFWELVGKYRGAIRGSVVYDPGVPDSLNVATTLAGLRGLVAVGPDLAGTLAKKYGVKVVEDLRGRFTSRIDAYQWQYEHLWPQTTHRMLIGLPPLKDVSLPPGLPAYYTTIAKVDGHLHDASNRKVYDFDLTAQLGGDGVWVRFDDAFTNDGWGPAVHQVTLRADDTVVADFVPGTDAEDPYLFDDSNSQTSLGPPLHRFADGSHYFVYGFAPPAGTSKLTLSVEMWNEFAVSVSKVEPARPTKVAYAYLRDYAVANQAMTFWLDPNVDAERELFERIMSDVEPYTPYLGWFAQDIAGEFGGTELCSKHGVYVLAADWFENLSVHSGSRAPISDQQKPAPTLALENKVYVTFTMSEGDNLQYNEHRLRVLWDNPGRGSVPVNWTTNPLLADAAPNFLSHFQRTATDNDLLVAGPSGAGYIYPTPWPDATFTTFTEQTGKYMRATGMGIVYVLNRVDGHDVDLSADKTRAYVSDVQPQGIFLNWSGTTTTRLVEGGTPLATILGVGGVQETKDAIARSAAGWDGTSPRFVSIGVNAWSTTPQDLAEVTASLGADYRVVRGDQYFDLARKALG</sequence>
<dbReference type="PROSITE" id="PS51318">
    <property type="entry name" value="TAT"/>
    <property type="match status" value="1"/>
</dbReference>
<dbReference type="InterPro" id="IPR032626">
    <property type="entry name" value="GxGYxYP_N_1st"/>
</dbReference>
<dbReference type="Pfam" id="PF14323">
    <property type="entry name" value="GxGYxYP_C"/>
    <property type="match status" value="1"/>
</dbReference>
<dbReference type="Gene3D" id="3.20.20.490">
    <property type="entry name" value="GxGYxYP glycoside hydrolase, C-terminal domain"/>
    <property type="match status" value="1"/>
</dbReference>
<dbReference type="Proteomes" id="UP000199052">
    <property type="component" value="Unassembled WGS sequence"/>
</dbReference>
<feature type="chain" id="PRO_5011670183" evidence="1">
    <location>
        <begin position="37"/>
        <end position="707"/>
    </location>
</feature>
<evidence type="ECO:0000259" key="3">
    <source>
        <dbReference type="Pfam" id="PF16216"/>
    </source>
</evidence>
<feature type="signal peptide" evidence="1">
    <location>
        <begin position="1"/>
        <end position="36"/>
    </location>
</feature>
<evidence type="ECO:0000313" key="8">
    <source>
        <dbReference type="Proteomes" id="UP000199052"/>
    </source>
</evidence>
<evidence type="ECO:0000259" key="4">
    <source>
        <dbReference type="Pfam" id="PF20957"/>
    </source>
</evidence>
<dbReference type="STRING" id="504797.SAMN05421678_11095"/>
<feature type="domain" description="GxGYxYP putative glycoside hydrolase third N-terminal" evidence="5">
    <location>
        <begin position="384"/>
        <end position="463"/>
    </location>
</feature>
<dbReference type="Pfam" id="PF16216">
    <property type="entry name" value="GxGYxYP_N"/>
    <property type="match status" value="1"/>
</dbReference>
<dbReference type="InterPro" id="IPR048310">
    <property type="entry name" value="GxGYxYP_N_2nd"/>
</dbReference>
<feature type="domain" description="GxGYxYP putative glycoside hydrolase C-terminal" evidence="2">
    <location>
        <begin position="482"/>
        <end position="703"/>
    </location>
</feature>
<reference evidence="6 9" key="2">
    <citation type="submission" date="2020-07" db="EMBL/GenBank/DDBJ databases">
        <title>Sequencing the genomes of 1000 actinobacteria strains.</title>
        <authorList>
            <person name="Klenk H.-P."/>
        </authorList>
    </citation>
    <scope>NUCLEOTIDE SEQUENCE [LARGE SCALE GENOMIC DNA]</scope>
    <source>
        <strain evidence="6 9">DSM 45117</strain>
    </source>
</reference>
<feature type="domain" description="GxGYxYP putative glycoside hydrolase first N-terminal" evidence="3">
    <location>
        <begin position="78"/>
        <end position="146"/>
    </location>
</feature>
<dbReference type="PANTHER" id="PTHR37321:SF1">
    <property type="entry name" value="EXPORTED PROTEIN"/>
    <property type="match status" value="1"/>
</dbReference>
<dbReference type="AlphaFoldDB" id="A0A1I2W510"/>
<evidence type="ECO:0000256" key="1">
    <source>
        <dbReference type="SAM" id="SignalP"/>
    </source>
</evidence>
<evidence type="ECO:0000259" key="5">
    <source>
        <dbReference type="Pfam" id="PF20958"/>
    </source>
</evidence>
<name>A0A1I2W510_9ACTN</name>
<protein>
    <submittedName>
        <fullName evidence="7">GxGYxY sequence motif-containing protein</fullName>
    </submittedName>
</protein>
<evidence type="ECO:0000259" key="2">
    <source>
        <dbReference type="Pfam" id="PF14323"/>
    </source>
</evidence>
<evidence type="ECO:0000313" key="9">
    <source>
        <dbReference type="Proteomes" id="UP000533017"/>
    </source>
</evidence>
<keyword evidence="1" id="KW-0732">Signal</keyword>